<evidence type="ECO:0000313" key="2">
    <source>
        <dbReference type="Proteomes" id="UP001157502"/>
    </source>
</evidence>
<organism evidence="1 2">
    <name type="scientific">Dallia pectoralis</name>
    <name type="common">Alaska blackfish</name>
    <dbReference type="NCBI Taxonomy" id="75939"/>
    <lineage>
        <taxon>Eukaryota</taxon>
        <taxon>Metazoa</taxon>
        <taxon>Chordata</taxon>
        <taxon>Craniata</taxon>
        <taxon>Vertebrata</taxon>
        <taxon>Euteleostomi</taxon>
        <taxon>Actinopterygii</taxon>
        <taxon>Neopterygii</taxon>
        <taxon>Teleostei</taxon>
        <taxon>Protacanthopterygii</taxon>
        <taxon>Esociformes</taxon>
        <taxon>Umbridae</taxon>
        <taxon>Dallia</taxon>
    </lineage>
</organism>
<gene>
    <name evidence="1" type="ORF">DPEC_G00102870</name>
</gene>
<proteinExistence type="predicted"/>
<dbReference type="Proteomes" id="UP001157502">
    <property type="component" value="Chromosome 8"/>
</dbReference>
<dbReference type="EMBL" id="CM055735">
    <property type="protein sequence ID" value="KAJ8008252.1"/>
    <property type="molecule type" value="Genomic_DNA"/>
</dbReference>
<protein>
    <submittedName>
        <fullName evidence="1">Uncharacterized protein</fullName>
    </submittedName>
</protein>
<reference evidence="1" key="1">
    <citation type="submission" date="2021-05" db="EMBL/GenBank/DDBJ databases">
        <authorList>
            <person name="Pan Q."/>
            <person name="Jouanno E."/>
            <person name="Zahm M."/>
            <person name="Klopp C."/>
            <person name="Cabau C."/>
            <person name="Louis A."/>
            <person name="Berthelot C."/>
            <person name="Parey E."/>
            <person name="Roest Crollius H."/>
            <person name="Montfort J."/>
            <person name="Robinson-Rechavi M."/>
            <person name="Bouchez O."/>
            <person name="Lampietro C."/>
            <person name="Lopez Roques C."/>
            <person name="Donnadieu C."/>
            <person name="Postlethwait J."/>
            <person name="Bobe J."/>
            <person name="Dillon D."/>
            <person name="Chandos A."/>
            <person name="von Hippel F."/>
            <person name="Guiguen Y."/>
        </authorList>
    </citation>
    <scope>NUCLEOTIDE SEQUENCE</scope>
    <source>
        <strain evidence="1">YG-Jan2019</strain>
    </source>
</reference>
<name>A0ACC2GX73_DALPE</name>
<accession>A0ACC2GX73</accession>
<keyword evidence="2" id="KW-1185">Reference proteome</keyword>
<sequence>MPGACGVPLYAFRTLASREVRYLCCYTDLCKWQQGAAGGRGVKAGSVESWSTRGSEGFHGGGLAPSGRTNGVTDYEGGPGDLRNLGKANLNSHSTGALIGRTGPLRVVQRLNAAGPFDS</sequence>
<evidence type="ECO:0000313" key="1">
    <source>
        <dbReference type="EMBL" id="KAJ8008252.1"/>
    </source>
</evidence>
<comment type="caution">
    <text evidence="1">The sequence shown here is derived from an EMBL/GenBank/DDBJ whole genome shotgun (WGS) entry which is preliminary data.</text>
</comment>